<dbReference type="OrthoDB" id="1811916at2759"/>
<feature type="compositionally biased region" description="Polar residues" evidence="2">
    <location>
        <begin position="1"/>
        <end position="12"/>
    </location>
</feature>
<name>A0A0J8B4T0_BETVV</name>
<keyword evidence="3" id="KW-1133">Transmembrane helix</keyword>
<feature type="compositionally biased region" description="Basic and acidic residues" evidence="2">
    <location>
        <begin position="17"/>
        <end position="39"/>
    </location>
</feature>
<accession>A0A0J8B4T0</accession>
<dbReference type="OMA" id="STIWEPN"/>
<evidence type="ECO:0000313" key="5">
    <source>
        <dbReference type="Proteomes" id="UP000035740"/>
    </source>
</evidence>
<organism evidence="4 5">
    <name type="scientific">Beta vulgaris subsp. vulgaris</name>
    <name type="common">Beet</name>
    <dbReference type="NCBI Taxonomy" id="3555"/>
    <lineage>
        <taxon>Eukaryota</taxon>
        <taxon>Viridiplantae</taxon>
        <taxon>Streptophyta</taxon>
        <taxon>Embryophyta</taxon>
        <taxon>Tracheophyta</taxon>
        <taxon>Spermatophyta</taxon>
        <taxon>Magnoliopsida</taxon>
        <taxon>eudicotyledons</taxon>
        <taxon>Gunneridae</taxon>
        <taxon>Pentapetalae</taxon>
        <taxon>Caryophyllales</taxon>
        <taxon>Chenopodiaceae</taxon>
        <taxon>Betoideae</taxon>
        <taxon>Beta</taxon>
    </lineage>
</organism>
<dbReference type="Gramene" id="KMS94868">
    <property type="protein sequence ID" value="KMS94868"/>
    <property type="gene ID" value="BVRB_014540"/>
</dbReference>
<sequence>KMAIVPTSSEQTQPDDEPPKLTYREQRRLDQDELRQKFPDRKRRGPTRGMKYYTKRPRNSEEKVTVSFMDEVRRVIGEKADEFLCDCSKWMNEPPVVPTQDLEGSSEAVQVEQEPIYVRLFEKTKKHKNKDGTTCWEPIAEKHYEELKKLHETQIQEHGEDNLNVKDAYIKALKCKSGYVRGLGPGARPPKKGRTGENNERLSTQVDTLAASNEELKASNEQLKASNEELKASNEEFKASNEELRAEFSKLNKEAIEREKKMREDMLKMFEDMRYKFFSLFIIILGIINVEDMLKMFEDKEAIEREKKMR</sequence>
<evidence type="ECO:0000313" key="4">
    <source>
        <dbReference type="EMBL" id="KMS94868.1"/>
    </source>
</evidence>
<dbReference type="Proteomes" id="UP000035740">
    <property type="component" value="Unassembled WGS sequence"/>
</dbReference>
<keyword evidence="5" id="KW-1185">Reference proteome</keyword>
<proteinExistence type="predicted"/>
<feature type="coiled-coil region" evidence="1">
    <location>
        <begin position="199"/>
        <end position="261"/>
    </location>
</feature>
<protein>
    <submittedName>
        <fullName evidence="4">Uncharacterized protein</fullName>
    </submittedName>
</protein>
<keyword evidence="3" id="KW-0472">Membrane</keyword>
<evidence type="ECO:0000256" key="1">
    <source>
        <dbReference type="SAM" id="Coils"/>
    </source>
</evidence>
<reference evidence="4 5" key="1">
    <citation type="journal article" date="2014" name="Nature">
        <title>The genome of the recently domesticated crop plant sugar beet (Beta vulgaris).</title>
        <authorList>
            <person name="Dohm J.C."/>
            <person name="Minoche A.E."/>
            <person name="Holtgrawe D."/>
            <person name="Capella-Gutierrez S."/>
            <person name="Zakrzewski F."/>
            <person name="Tafer H."/>
            <person name="Rupp O."/>
            <person name="Sorensen T.R."/>
            <person name="Stracke R."/>
            <person name="Reinhardt R."/>
            <person name="Goesmann A."/>
            <person name="Kraft T."/>
            <person name="Schulz B."/>
            <person name="Stadler P.F."/>
            <person name="Schmidt T."/>
            <person name="Gabaldon T."/>
            <person name="Lehrach H."/>
            <person name="Weisshaar B."/>
            <person name="Himmelbauer H."/>
        </authorList>
    </citation>
    <scope>NUCLEOTIDE SEQUENCE [LARGE SCALE GENOMIC DNA]</scope>
    <source>
        <tissue evidence="4">Taproot</tissue>
    </source>
</reference>
<gene>
    <name evidence="4" type="ORF">BVRB_014540</name>
</gene>
<feature type="non-terminal residue" evidence="4">
    <location>
        <position position="1"/>
    </location>
</feature>
<feature type="transmembrane region" description="Helical" evidence="3">
    <location>
        <begin position="273"/>
        <end position="290"/>
    </location>
</feature>
<feature type="region of interest" description="Disordered" evidence="2">
    <location>
        <begin position="1"/>
        <end position="60"/>
    </location>
</feature>
<dbReference type="Gene3D" id="1.20.5.340">
    <property type="match status" value="1"/>
</dbReference>
<dbReference type="AlphaFoldDB" id="A0A0J8B4T0"/>
<dbReference type="EMBL" id="KQ090746">
    <property type="protein sequence ID" value="KMS94868.1"/>
    <property type="molecule type" value="Genomic_DNA"/>
</dbReference>
<keyword evidence="1" id="KW-0175">Coiled coil</keyword>
<keyword evidence="3" id="KW-0812">Transmembrane</keyword>
<evidence type="ECO:0000256" key="3">
    <source>
        <dbReference type="SAM" id="Phobius"/>
    </source>
</evidence>
<evidence type="ECO:0000256" key="2">
    <source>
        <dbReference type="SAM" id="MobiDB-lite"/>
    </source>
</evidence>